<evidence type="ECO:0000313" key="6">
    <source>
        <dbReference type="Proteomes" id="UP000755551"/>
    </source>
</evidence>
<dbReference type="InterPro" id="IPR000160">
    <property type="entry name" value="GGDEF_dom"/>
</dbReference>
<feature type="domain" description="PAC" evidence="2">
    <location>
        <begin position="222"/>
        <end position="273"/>
    </location>
</feature>
<dbReference type="SMART" id="SM00086">
    <property type="entry name" value="PAC"/>
    <property type="match status" value="2"/>
</dbReference>
<evidence type="ECO:0000313" key="5">
    <source>
        <dbReference type="EMBL" id="MBV0932778.1"/>
    </source>
</evidence>
<feature type="domain" description="GGDEF" evidence="4">
    <location>
        <begin position="344"/>
        <end position="477"/>
    </location>
</feature>
<name>A0ABS6M925_9GAMM</name>
<proteinExistence type="predicted"/>
<feature type="coiled-coil region" evidence="1">
    <location>
        <begin position="275"/>
        <end position="309"/>
    </location>
</feature>
<dbReference type="InterPro" id="IPR000014">
    <property type="entry name" value="PAS"/>
</dbReference>
<reference evidence="5 6" key="1">
    <citation type="submission" date="2021-06" db="EMBL/GenBank/DDBJ databases">
        <title>Bacterium isolated from marine sediment.</title>
        <authorList>
            <person name="Zhu K.-L."/>
            <person name="Du Z.-J."/>
            <person name="Liang Q.-Y."/>
        </authorList>
    </citation>
    <scope>NUCLEOTIDE SEQUENCE [LARGE SCALE GENOMIC DNA]</scope>
    <source>
        <strain evidence="5 6">A346</strain>
    </source>
</reference>
<keyword evidence="6" id="KW-1185">Reference proteome</keyword>
<dbReference type="Pfam" id="PF00990">
    <property type="entry name" value="GGDEF"/>
    <property type="match status" value="1"/>
</dbReference>
<dbReference type="InterPro" id="IPR052155">
    <property type="entry name" value="Biofilm_reg_signaling"/>
</dbReference>
<dbReference type="SMART" id="SM00052">
    <property type="entry name" value="EAL"/>
    <property type="match status" value="1"/>
</dbReference>
<dbReference type="RefSeq" id="WP_217334202.1">
    <property type="nucleotide sequence ID" value="NZ_JAHQZT010000005.1"/>
</dbReference>
<evidence type="ECO:0000259" key="3">
    <source>
        <dbReference type="PROSITE" id="PS50883"/>
    </source>
</evidence>
<dbReference type="PROSITE" id="PS50113">
    <property type="entry name" value="PAC"/>
    <property type="match status" value="2"/>
</dbReference>
<dbReference type="SMART" id="SM00267">
    <property type="entry name" value="GGDEF"/>
    <property type="match status" value="1"/>
</dbReference>
<keyword evidence="1" id="KW-0175">Coiled coil</keyword>
<dbReference type="InterPro" id="IPR000700">
    <property type="entry name" value="PAS-assoc_C"/>
</dbReference>
<evidence type="ECO:0000256" key="1">
    <source>
        <dbReference type="SAM" id="Coils"/>
    </source>
</evidence>
<dbReference type="CDD" id="cd01949">
    <property type="entry name" value="GGDEF"/>
    <property type="match status" value="1"/>
</dbReference>
<evidence type="ECO:0000259" key="2">
    <source>
        <dbReference type="PROSITE" id="PS50113"/>
    </source>
</evidence>
<dbReference type="CDD" id="cd00130">
    <property type="entry name" value="PAS"/>
    <property type="match status" value="2"/>
</dbReference>
<dbReference type="NCBIfam" id="TIGR00254">
    <property type="entry name" value="GGDEF"/>
    <property type="match status" value="1"/>
</dbReference>
<dbReference type="NCBIfam" id="TIGR00229">
    <property type="entry name" value="sensory_box"/>
    <property type="match status" value="2"/>
</dbReference>
<dbReference type="Pfam" id="PF00563">
    <property type="entry name" value="EAL"/>
    <property type="match status" value="1"/>
</dbReference>
<protein>
    <submittedName>
        <fullName evidence="5">EAL domain-containing protein</fullName>
    </submittedName>
</protein>
<organism evidence="5 6">
    <name type="scientific">Marinobacterium weihaiense</name>
    <dbReference type="NCBI Taxonomy" id="2851016"/>
    <lineage>
        <taxon>Bacteria</taxon>
        <taxon>Pseudomonadati</taxon>
        <taxon>Pseudomonadota</taxon>
        <taxon>Gammaproteobacteria</taxon>
        <taxon>Oceanospirillales</taxon>
        <taxon>Oceanospirillaceae</taxon>
        <taxon>Marinobacterium</taxon>
    </lineage>
</organism>
<feature type="domain" description="EAL" evidence="3">
    <location>
        <begin position="486"/>
        <end position="739"/>
    </location>
</feature>
<feature type="domain" description="PAC" evidence="2">
    <location>
        <begin position="97"/>
        <end position="148"/>
    </location>
</feature>
<dbReference type="PROSITE" id="PS50883">
    <property type="entry name" value="EAL"/>
    <property type="match status" value="1"/>
</dbReference>
<sequence>MNNDNNEFLSEQLSASPERMLRLLNEQQIILDNAGVGICFILNRQVQRCNDHYATLYGYDSPAQIQGLSSRAHYPDDDSHDRIGREAYPILAQGRRFRTEARMQRCDGSLFWCRLTGKMVDPEDPARGSIWIVEDIDQQRRADDALKALTYQQQLILDHAMVGILFLHDRQITSCNHRFADMLGYEMRELIGQSTRIWYPDPAQWEIAGRYYSDILARGQAFRAEIQLLRKDGSLIWCDVRSKAIVPDDLRQGSIWIMMDISERKASEQALLQAHQALEQRVEERTQRLKQVVDDLHREIEERKLAEERIRHLAQHDGLTGLPNRTLFEQRLEEQIARAEREGHRLAVLFIDLDRFKHVNDSMGHHEGDMLLQTLAERLRQAVSGIQTVARMGGDEFVIMLPDIYDHTQVETFVRSLQQSLQPHINTGLHEQRLSCSTGIALFPDDGTTPQTLIQHADAAMYRAKANGRNRFHFYNPQLDREQLERVALENALFHALQHGEFELHYQPQVDIRTGRIDGAEALIRWNRPGHSLVSPGCFIPLAEECGLIGDIGNWVLEEACAQMQRWQREGIRLRVSVNLSALQLEDPGFCDRVAQILERHTLEPDQLELELTESLLMKHVDATVDLLRQLDRMGVHLSIDDFGTGYSSLSYLKRFPLDKLKIDQSFVREISIDQDDAVICRTIISMAENLNLKVTAEGVEQTEQLALLAEFGCHQYQGFLFSRPVPAPELAQLYRQSQTETEPAWEI</sequence>
<evidence type="ECO:0000259" key="4">
    <source>
        <dbReference type="PROSITE" id="PS50887"/>
    </source>
</evidence>
<dbReference type="EMBL" id="JAHQZT010000005">
    <property type="protein sequence ID" value="MBV0932778.1"/>
    <property type="molecule type" value="Genomic_DNA"/>
</dbReference>
<dbReference type="InterPro" id="IPR001633">
    <property type="entry name" value="EAL_dom"/>
</dbReference>
<dbReference type="CDD" id="cd01948">
    <property type="entry name" value="EAL"/>
    <property type="match status" value="1"/>
</dbReference>
<accession>A0ABS6M925</accession>
<dbReference type="InterPro" id="IPR001610">
    <property type="entry name" value="PAC"/>
</dbReference>
<dbReference type="Pfam" id="PF13426">
    <property type="entry name" value="PAS_9"/>
    <property type="match status" value="2"/>
</dbReference>
<dbReference type="SMART" id="SM00091">
    <property type="entry name" value="PAS"/>
    <property type="match status" value="2"/>
</dbReference>
<gene>
    <name evidence="5" type="ORF">KTN04_05440</name>
</gene>
<dbReference type="Proteomes" id="UP000755551">
    <property type="component" value="Unassembled WGS sequence"/>
</dbReference>
<dbReference type="PANTHER" id="PTHR44757">
    <property type="entry name" value="DIGUANYLATE CYCLASE DGCP"/>
    <property type="match status" value="1"/>
</dbReference>
<dbReference type="PROSITE" id="PS50887">
    <property type="entry name" value="GGDEF"/>
    <property type="match status" value="1"/>
</dbReference>
<comment type="caution">
    <text evidence="5">The sequence shown here is derived from an EMBL/GenBank/DDBJ whole genome shotgun (WGS) entry which is preliminary data.</text>
</comment>
<dbReference type="PANTHER" id="PTHR44757:SF2">
    <property type="entry name" value="BIOFILM ARCHITECTURE MAINTENANCE PROTEIN MBAA"/>
    <property type="match status" value="1"/>
</dbReference>